<gene>
    <name evidence="2" type="ORF">SEVIR_7G267166v2</name>
</gene>
<feature type="signal peptide" evidence="1">
    <location>
        <begin position="1"/>
        <end position="24"/>
    </location>
</feature>
<feature type="chain" id="PRO_5020740903" evidence="1">
    <location>
        <begin position="25"/>
        <end position="42"/>
    </location>
</feature>
<dbReference type="AlphaFoldDB" id="A0A4U6TVK0"/>
<dbReference type="Gramene" id="TKW06841">
    <property type="protein sequence ID" value="TKW06841"/>
    <property type="gene ID" value="SEVIR_7G267166v2"/>
</dbReference>
<evidence type="ECO:0000313" key="2">
    <source>
        <dbReference type="EMBL" id="TKW06841.1"/>
    </source>
</evidence>
<keyword evidence="1" id="KW-0732">Signal</keyword>
<name>A0A4U6TVK0_SETVI</name>
<dbReference type="Proteomes" id="UP000298652">
    <property type="component" value="Chromosome 7"/>
</dbReference>
<dbReference type="EMBL" id="CM016558">
    <property type="protein sequence ID" value="TKW06841.1"/>
    <property type="molecule type" value="Genomic_DNA"/>
</dbReference>
<protein>
    <submittedName>
        <fullName evidence="2">Uncharacterized protein</fullName>
    </submittedName>
</protein>
<organism evidence="2 3">
    <name type="scientific">Setaria viridis</name>
    <name type="common">Green bristlegrass</name>
    <name type="synonym">Setaria italica subsp. viridis</name>
    <dbReference type="NCBI Taxonomy" id="4556"/>
    <lineage>
        <taxon>Eukaryota</taxon>
        <taxon>Viridiplantae</taxon>
        <taxon>Streptophyta</taxon>
        <taxon>Embryophyta</taxon>
        <taxon>Tracheophyta</taxon>
        <taxon>Spermatophyta</taxon>
        <taxon>Magnoliopsida</taxon>
        <taxon>Liliopsida</taxon>
        <taxon>Poales</taxon>
        <taxon>Poaceae</taxon>
        <taxon>PACMAD clade</taxon>
        <taxon>Panicoideae</taxon>
        <taxon>Panicodae</taxon>
        <taxon>Paniceae</taxon>
        <taxon>Cenchrinae</taxon>
        <taxon>Setaria</taxon>
    </lineage>
</organism>
<keyword evidence="3" id="KW-1185">Reference proteome</keyword>
<proteinExistence type="predicted"/>
<evidence type="ECO:0000256" key="1">
    <source>
        <dbReference type="SAM" id="SignalP"/>
    </source>
</evidence>
<reference evidence="2" key="1">
    <citation type="submission" date="2019-03" db="EMBL/GenBank/DDBJ databases">
        <title>WGS assembly of Setaria viridis.</title>
        <authorList>
            <person name="Huang P."/>
            <person name="Jenkins J."/>
            <person name="Grimwood J."/>
            <person name="Barry K."/>
            <person name="Healey A."/>
            <person name="Mamidi S."/>
            <person name="Sreedasyam A."/>
            <person name="Shu S."/>
            <person name="Feldman M."/>
            <person name="Wu J."/>
            <person name="Yu Y."/>
            <person name="Chen C."/>
            <person name="Johnson J."/>
            <person name="Rokhsar D."/>
            <person name="Baxter I."/>
            <person name="Schmutz J."/>
            <person name="Brutnell T."/>
            <person name="Kellogg E."/>
        </authorList>
    </citation>
    <scope>NUCLEOTIDE SEQUENCE [LARGE SCALE GENOMIC DNA]</scope>
</reference>
<sequence>MAIGTLASHAQFVIAFLFWMAANCCKDTELQSIILASPVSLE</sequence>
<evidence type="ECO:0000313" key="3">
    <source>
        <dbReference type="Proteomes" id="UP000298652"/>
    </source>
</evidence>
<accession>A0A4U6TVK0</accession>